<feature type="compositionally biased region" description="Basic and acidic residues" evidence="2">
    <location>
        <begin position="233"/>
        <end position="249"/>
    </location>
</feature>
<dbReference type="GO" id="GO:0016791">
    <property type="term" value="F:phosphatase activity"/>
    <property type="evidence" value="ECO:0007669"/>
    <property type="project" value="TreeGrafter"/>
</dbReference>
<feature type="compositionally biased region" description="Low complexity" evidence="2">
    <location>
        <begin position="1"/>
        <end position="19"/>
    </location>
</feature>
<dbReference type="PANTHER" id="PTHR43156:SF2">
    <property type="entry name" value="STAGE II SPORULATION PROTEIN E"/>
    <property type="match status" value="1"/>
</dbReference>
<comment type="caution">
    <text evidence="5">The sequence shown here is derived from an EMBL/GenBank/DDBJ whole genome shotgun (WGS) entry which is preliminary data.</text>
</comment>
<evidence type="ECO:0000256" key="2">
    <source>
        <dbReference type="SAM" id="MobiDB-lite"/>
    </source>
</evidence>
<dbReference type="SMART" id="SM00331">
    <property type="entry name" value="PP2C_SIG"/>
    <property type="match status" value="1"/>
</dbReference>
<dbReference type="InterPro" id="IPR029016">
    <property type="entry name" value="GAF-like_dom_sf"/>
</dbReference>
<dbReference type="EMBL" id="BJLQ01000013">
    <property type="protein sequence ID" value="GEA84353.1"/>
    <property type="molecule type" value="Genomic_DNA"/>
</dbReference>
<dbReference type="SUPFAM" id="SSF55781">
    <property type="entry name" value="GAF domain-like"/>
    <property type="match status" value="2"/>
</dbReference>
<evidence type="ECO:0000256" key="1">
    <source>
        <dbReference type="ARBA" id="ARBA00022801"/>
    </source>
</evidence>
<dbReference type="InterPro" id="IPR003018">
    <property type="entry name" value="GAF"/>
</dbReference>
<dbReference type="InterPro" id="IPR036457">
    <property type="entry name" value="PPM-type-like_dom_sf"/>
</dbReference>
<evidence type="ECO:0000259" key="3">
    <source>
        <dbReference type="SMART" id="SM00065"/>
    </source>
</evidence>
<dbReference type="Pfam" id="PF07228">
    <property type="entry name" value="SpoIIE"/>
    <property type="match status" value="1"/>
</dbReference>
<evidence type="ECO:0000259" key="4">
    <source>
        <dbReference type="SMART" id="SM00331"/>
    </source>
</evidence>
<dbReference type="CDD" id="cd16936">
    <property type="entry name" value="HATPase_RsbW-like"/>
    <property type="match status" value="1"/>
</dbReference>
<dbReference type="NCBIfam" id="TIGR00229">
    <property type="entry name" value="sensory_box"/>
    <property type="match status" value="1"/>
</dbReference>
<dbReference type="InterPro" id="IPR036890">
    <property type="entry name" value="HATPase_C_sf"/>
</dbReference>
<dbReference type="InterPro" id="IPR000014">
    <property type="entry name" value="PAS"/>
</dbReference>
<dbReference type="Pfam" id="PF08448">
    <property type="entry name" value="PAS_4"/>
    <property type="match status" value="1"/>
</dbReference>
<dbReference type="AlphaFoldDB" id="A0A4Y3KKC5"/>
<evidence type="ECO:0000313" key="6">
    <source>
        <dbReference type="Proteomes" id="UP000320461"/>
    </source>
</evidence>
<dbReference type="InterPro" id="IPR001932">
    <property type="entry name" value="PPM-type_phosphatase-like_dom"/>
</dbReference>
<name>A0A4Y3KKC5_9CELL</name>
<dbReference type="RefSeq" id="WP_229747500.1">
    <property type="nucleotide sequence ID" value="NZ_BJLQ01000013.1"/>
</dbReference>
<dbReference type="SUPFAM" id="SSF55874">
    <property type="entry name" value="ATPase domain of HSP90 chaperone/DNA topoisomerase II/histidine kinase"/>
    <property type="match status" value="1"/>
</dbReference>
<dbReference type="SUPFAM" id="SSF55785">
    <property type="entry name" value="PYP-like sensor domain (PAS domain)"/>
    <property type="match status" value="1"/>
</dbReference>
<dbReference type="Gene3D" id="3.60.40.10">
    <property type="entry name" value="PPM-type phosphatase domain"/>
    <property type="match status" value="1"/>
</dbReference>
<organism evidence="5 6">
    <name type="scientific">Cellulomonas gelida</name>
    <dbReference type="NCBI Taxonomy" id="1712"/>
    <lineage>
        <taxon>Bacteria</taxon>
        <taxon>Bacillati</taxon>
        <taxon>Actinomycetota</taxon>
        <taxon>Actinomycetes</taxon>
        <taxon>Micrococcales</taxon>
        <taxon>Cellulomonadaceae</taxon>
        <taxon>Cellulomonas</taxon>
    </lineage>
</organism>
<keyword evidence="6" id="KW-1185">Reference proteome</keyword>
<dbReference type="CDD" id="cd00130">
    <property type="entry name" value="PAS"/>
    <property type="match status" value="1"/>
</dbReference>
<feature type="domain" description="PPM-type phosphatase" evidence="4">
    <location>
        <begin position="388"/>
        <end position="598"/>
    </location>
</feature>
<dbReference type="Gene3D" id="3.30.450.40">
    <property type="match status" value="1"/>
</dbReference>
<dbReference type="InterPro" id="IPR003594">
    <property type="entry name" value="HATPase_dom"/>
</dbReference>
<evidence type="ECO:0008006" key="7">
    <source>
        <dbReference type="Google" id="ProtNLM"/>
    </source>
</evidence>
<proteinExistence type="predicted"/>
<dbReference type="InterPro" id="IPR052016">
    <property type="entry name" value="Bact_Sigma-Reg"/>
</dbReference>
<dbReference type="Pfam" id="PF13581">
    <property type="entry name" value="HATPase_c_2"/>
    <property type="match status" value="1"/>
</dbReference>
<gene>
    <name evidence="5" type="ORF">CGE01nite_16040</name>
</gene>
<dbReference type="InterPro" id="IPR013656">
    <property type="entry name" value="PAS_4"/>
</dbReference>
<dbReference type="SMART" id="SM00065">
    <property type="entry name" value="GAF"/>
    <property type="match status" value="1"/>
</dbReference>
<dbReference type="Gene3D" id="3.30.565.10">
    <property type="entry name" value="Histidine kinase-like ATPase, C-terminal domain"/>
    <property type="match status" value="1"/>
</dbReference>
<keyword evidence="1" id="KW-0378">Hydrolase</keyword>
<protein>
    <recommendedName>
        <fullName evidence="7">PAS domain-containing protein</fullName>
    </recommendedName>
</protein>
<accession>A0A4Y3KKC5</accession>
<dbReference type="PANTHER" id="PTHR43156">
    <property type="entry name" value="STAGE II SPORULATION PROTEIN E-RELATED"/>
    <property type="match status" value="1"/>
</dbReference>
<dbReference type="Proteomes" id="UP000320461">
    <property type="component" value="Unassembled WGS sequence"/>
</dbReference>
<feature type="region of interest" description="Disordered" evidence="2">
    <location>
        <begin position="217"/>
        <end position="249"/>
    </location>
</feature>
<evidence type="ECO:0000313" key="5">
    <source>
        <dbReference type="EMBL" id="GEA84353.1"/>
    </source>
</evidence>
<feature type="region of interest" description="Disordered" evidence="2">
    <location>
        <begin position="1"/>
        <end position="31"/>
    </location>
</feature>
<dbReference type="InterPro" id="IPR035965">
    <property type="entry name" value="PAS-like_dom_sf"/>
</dbReference>
<feature type="domain" description="GAF" evidence="3">
    <location>
        <begin position="186"/>
        <end position="368"/>
    </location>
</feature>
<sequence>MVAVNTQGTTSTSGSVASHGSGGADDRPEPPSVDVLALALESTQVPFAMCDARDLRIVWANAAFEQATGYDAAGARERQRRPVPPEVRRHGEMAALRARLQRGEPTTAELSIPRADDSLFRCKVHFSPVPHPGGGAPERWIVAFEDRTERLTHDAEQARIVEAERQERRSVNIIVQVSDLLMDVTDRVTPLHEIAALLRRTVVRWASFYVNDGGLRPLDAASDLRPPSGRGSRHGETRRADGGDEAHAPQDEVQQLLDGDKDRPVELVLDHAHPRASASHWLAERIARETSGDVTVGDVDGRQGRGGVMGGGRAFVLPVPGRRRVIGVLVVQPREPGELDEATTTVLELIARRVGLVLDNARLYDREHRLAETLQRAMLPQQAEVEGLDVWTYYAPNSENAQVGGDWYDVLQIAPDVVGVVIGDVVGHDVEAAAAMGQLRSVVRSYAYDVTLPGPVLERVDQLVAGMRIPRAAGLVLSTLHRDGEAWRLRWSRAGHLPVLHVREGQVTQLLGAGGPLVGFGGGQRDTAELVLAPGDVLVYHTDGLVERRDRDLREGLQALAQVVSAVTARDSAGIGEELLSRLADHPEDDVAVVVVRVPDPCDVAERGRSPRRRRWSLPSEAASVARARHAVVRTCHAWEMPDAANAELVVSELVANAVLHGFGHVSLQLYDTGDGLRIEVEDGNPAPPVSTDGHPGRVGGFGMQIVERLADWGWRQSSRGKVVWAKVRPGALPATGR</sequence>
<dbReference type="SUPFAM" id="SSF81606">
    <property type="entry name" value="PP2C-like"/>
    <property type="match status" value="1"/>
</dbReference>
<dbReference type="Gene3D" id="3.30.450.20">
    <property type="entry name" value="PAS domain"/>
    <property type="match status" value="1"/>
</dbReference>
<reference evidence="5 6" key="1">
    <citation type="submission" date="2019-06" db="EMBL/GenBank/DDBJ databases">
        <title>Whole genome shotgun sequence of Cellulomonas gelida NBRC 3748.</title>
        <authorList>
            <person name="Hosoyama A."/>
            <person name="Uohara A."/>
            <person name="Ohji S."/>
            <person name="Ichikawa N."/>
        </authorList>
    </citation>
    <scope>NUCLEOTIDE SEQUENCE [LARGE SCALE GENOMIC DNA]</scope>
    <source>
        <strain evidence="5 6">NBRC 3748</strain>
    </source>
</reference>